<name>A0A7S1MH83_ALECA</name>
<dbReference type="AlphaFoldDB" id="A0A7S1MH83"/>
<dbReference type="GO" id="GO:0046872">
    <property type="term" value="F:metal ion binding"/>
    <property type="evidence" value="ECO:0007669"/>
    <property type="project" value="UniProtKB-KW"/>
</dbReference>
<evidence type="ECO:0000256" key="7">
    <source>
        <dbReference type="ARBA" id="ARBA00046313"/>
    </source>
</evidence>
<dbReference type="PANTHER" id="PTHR31619:SF5">
    <property type="entry name" value="4-HYDROXY-3-METHYLBUT-2-ENYL DIPHOSPHATE REDUCTASE, CHLOROPLASTIC"/>
    <property type="match status" value="1"/>
</dbReference>
<dbReference type="GO" id="GO:0051539">
    <property type="term" value="F:4 iron, 4 sulfur cluster binding"/>
    <property type="evidence" value="ECO:0007669"/>
    <property type="project" value="UniProtKB-KW"/>
</dbReference>
<comment type="cofactor">
    <cofactor evidence="1">
        <name>[4Fe-4S] cluster</name>
        <dbReference type="ChEBI" id="CHEBI:49883"/>
    </cofactor>
</comment>
<dbReference type="GO" id="GO:0051745">
    <property type="term" value="F:4-hydroxy-3-methylbut-2-enyl diphosphate reductase activity"/>
    <property type="evidence" value="ECO:0007669"/>
    <property type="project" value="UniProtKB-EC"/>
</dbReference>
<accession>A0A7S1MH83</accession>
<evidence type="ECO:0000256" key="11">
    <source>
        <dbReference type="SAM" id="MobiDB-lite"/>
    </source>
</evidence>
<evidence type="ECO:0000256" key="3">
    <source>
        <dbReference type="ARBA" id="ARBA00022723"/>
    </source>
</evidence>
<dbReference type="InterPro" id="IPR003451">
    <property type="entry name" value="LytB/IspH"/>
</dbReference>
<dbReference type="PANTHER" id="PTHR31619">
    <property type="entry name" value="4-HYDROXY-3-METHYLBUT-2-ENYL DIPHOSPHATE REDUCTASE, CHLOROPLASTIC"/>
    <property type="match status" value="1"/>
</dbReference>
<evidence type="ECO:0000256" key="6">
    <source>
        <dbReference type="ARBA" id="ARBA00023014"/>
    </source>
</evidence>
<dbReference type="Gene3D" id="3.40.1010.20">
    <property type="entry name" value="4-hydroxy-3-methylbut-2-enyl diphosphate reductase, catalytic domain"/>
    <property type="match status" value="3"/>
</dbReference>
<keyword evidence="4" id="KW-0560">Oxidoreductase</keyword>
<reference evidence="12" key="1">
    <citation type="submission" date="2021-01" db="EMBL/GenBank/DDBJ databases">
        <authorList>
            <person name="Corre E."/>
            <person name="Pelletier E."/>
            <person name="Niang G."/>
            <person name="Scheremetjew M."/>
            <person name="Finn R."/>
            <person name="Kale V."/>
            <person name="Holt S."/>
            <person name="Cochrane G."/>
            <person name="Meng A."/>
            <person name="Brown T."/>
            <person name="Cohen L."/>
        </authorList>
    </citation>
    <scope>NUCLEOTIDE SEQUENCE</scope>
    <source>
        <strain evidence="12">OF101</strain>
    </source>
</reference>
<comment type="pathway">
    <text evidence="7">Isoprenoid biosynthesis; isopentenyl diphosphate biosynthesis via DXP pathway; isopentenyl diphosphate from 1-deoxy-D-xylulose 5-phosphate: step 6/6.</text>
</comment>
<gene>
    <name evidence="12" type="ORF">ACAT0790_LOCUS22157</name>
</gene>
<evidence type="ECO:0000256" key="4">
    <source>
        <dbReference type="ARBA" id="ARBA00023002"/>
    </source>
</evidence>
<keyword evidence="6" id="KW-0411">Iron-sulfur</keyword>
<comment type="similarity">
    <text evidence="9">Belongs to the IspH family.</text>
</comment>
<dbReference type="Pfam" id="PF02401">
    <property type="entry name" value="LYTB"/>
    <property type="match status" value="2"/>
</dbReference>
<dbReference type="GO" id="GO:0019288">
    <property type="term" value="P:isopentenyl diphosphate biosynthetic process, methylerythritol 4-phosphate pathway"/>
    <property type="evidence" value="ECO:0007669"/>
    <property type="project" value="InterPro"/>
</dbReference>
<dbReference type="NCBIfam" id="NF009911">
    <property type="entry name" value="PRK13371.1"/>
    <property type="match status" value="1"/>
</dbReference>
<dbReference type="Gene3D" id="3.40.50.11270">
    <property type="match status" value="1"/>
</dbReference>
<keyword evidence="2" id="KW-0004">4Fe-4S</keyword>
<keyword evidence="5" id="KW-0408">Iron</keyword>
<comment type="pathway">
    <text evidence="8">Isoprenoid biosynthesis; dimethylallyl diphosphate biosynthesis; dimethylallyl diphosphate from (2E)-4-hydroxy-3-methylbutenyl diphosphate: step 1/1.</text>
</comment>
<evidence type="ECO:0000256" key="9">
    <source>
        <dbReference type="ARBA" id="ARBA00046335"/>
    </source>
</evidence>
<evidence type="ECO:0000256" key="10">
    <source>
        <dbReference type="ARBA" id="ARBA00047177"/>
    </source>
</evidence>
<dbReference type="EMBL" id="HBGE01036713">
    <property type="protein sequence ID" value="CAD9131081.1"/>
    <property type="molecule type" value="Transcribed_RNA"/>
</dbReference>
<evidence type="ECO:0000256" key="2">
    <source>
        <dbReference type="ARBA" id="ARBA00022485"/>
    </source>
</evidence>
<feature type="compositionally biased region" description="Basic and acidic residues" evidence="11">
    <location>
        <begin position="319"/>
        <end position="335"/>
    </location>
</feature>
<protein>
    <recommendedName>
        <fullName evidence="10">4-hydroxy-3-methylbut-2-enyl diphosphate reductase</fullName>
        <ecNumber evidence="10">1.17.7.4</ecNumber>
    </recommendedName>
</protein>
<evidence type="ECO:0000256" key="5">
    <source>
        <dbReference type="ARBA" id="ARBA00023004"/>
    </source>
</evidence>
<dbReference type="GO" id="GO:0050992">
    <property type="term" value="P:dimethylallyl diphosphate biosynthetic process"/>
    <property type="evidence" value="ECO:0007669"/>
    <property type="project" value="InterPro"/>
</dbReference>
<dbReference type="EC" id="1.17.7.4" evidence="10"/>
<feature type="region of interest" description="Disordered" evidence="11">
    <location>
        <begin position="319"/>
        <end position="342"/>
    </location>
</feature>
<organism evidence="12">
    <name type="scientific">Alexandrium catenella</name>
    <name type="common">Red tide dinoflagellate</name>
    <name type="synonym">Gonyaulax catenella</name>
    <dbReference type="NCBI Taxonomy" id="2925"/>
    <lineage>
        <taxon>Eukaryota</taxon>
        <taxon>Sar</taxon>
        <taxon>Alveolata</taxon>
        <taxon>Dinophyceae</taxon>
        <taxon>Gonyaulacales</taxon>
        <taxon>Pyrocystaceae</taxon>
        <taxon>Alexandrium</taxon>
    </lineage>
</organism>
<proteinExistence type="inferred from homology"/>
<evidence type="ECO:0000256" key="8">
    <source>
        <dbReference type="ARBA" id="ARBA00046314"/>
    </source>
</evidence>
<evidence type="ECO:0000256" key="1">
    <source>
        <dbReference type="ARBA" id="ARBA00001966"/>
    </source>
</evidence>
<evidence type="ECO:0000313" key="12">
    <source>
        <dbReference type="EMBL" id="CAD9131081.1"/>
    </source>
</evidence>
<dbReference type="CDD" id="cd13944">
    <property type="entry name" value="lytB_ispH"/>
    <property type="match status" value="1"/>
</dbReference>
<sequence>MKSDQYYKFGKTQMDKAMKELMSISGSELVSEMRKNGFRLTIGDVTFVLAQSYGFCWGVERAVAMAYEARNFFPDKSIWVTNEIIHNPLVNENLTQMGFQFVKTLPEGGKDFSGISEGDVVVLPAFGASIDEMAFLKQKKATIVDTTCPWVAKVWTSVEKSKDKGHTSIIHGKYDHEETIATKSFAKKFIVVKNMPEAEYVANYIIGGGDREEFLKKFEKAIPEGFDPDDDLDRVGVANQTTMLKGETELIGKLFERTMIKKFGPQEVNEHFISFNTICDATQERQDAMYQMLGTEYEAPSSKLYADLEGEQVGVELRSTKQQEKLSSKAKENEMRGAASETSEAPKRIDLCLVVGGYNSSNTTHLIEIVEEEGVPGYHIDAALRIGGADGELTNRIQYKPVATPPGQAMLEQGLETKEGFLPDGPIVIGLTSGASTPDNILGECCKRILEIKGAA</sequence>
<dbReference type="NCBIfam" id="TIGR00216">
    <property type="entry name" value="ispH_lytB"/>
    <property type="match status" value="1"/>
</dbReference>
<keyword evidence="3" id="KW-0479">Metal-binding</keyword>